<evidence type="ECO:0000256" key="4">
    <source>
        <dbReference type="SAM" id="SignalP"/>
    </source>
</evidence>
<feature type="signal peptide" evidence="4">
    <location>
        <begin position="1"/>
        <end position="24"/>
    </location>
</feature>
<dbReference type="InterPro" id="IPR001638">
    <property type="entry name" value="Solute-binding_3/MltF_N"/>
</dbReference>
<dbReference type="PANTHER" id="PTHR30085:SF2">
    <property type="entry name" value="GLUTAMATE_ASPARTATE IMPORT SOLUTE-BINDING PROTEIN"/>
    <property type="match status" value="1"/>
</dbReference>
<name>A0ABU8VXN2_9BURK</name>
<sequence>MKISAVLRALVVMGLASLAGGAQAADTLAKIGAANKISLAYRESSVPFSYLNGPEKPIGFSVEIASAVAAEVKKRLNKPNLEVGLMAVTSQNRIPLITNGTIDLECGSTTNNTARAKDVSFAVNHFYTGTRLLVKKASGVKDYADLKGKKVAITAGTTNMQVVRKYNEEKKLDIDIISAKDHADALLLVESDRADAFAMDDILLFGLRSNSKSPADLEVVGESLQVEPYACMLPKDDPQFKALVDGVITGMMKSGEFARLYDKWFVQPIPPKNLPIGLPMSPQLQDNIKAPNDKPAT</sequence>
<protein>
    <submittedName>
        <fullName evidence="6">Transporter substrate-binding domain-containing protein</fullName>
    </submittedName>
</protein>
<accession>A0ABU8VXN2</accession>
<keyword evidence="3 4" id="KW-0732">Signal</keyword>
<reference evidence="6 7" key="1">
    <citation type="submission" date="2024-03" db="EMBL/GenBank/DDBJ databases">
        <title>Novel species of the genus Variovorax.</title>
        <authorList>
            <person name="Liu Q."/>
            <person name="Xin Y.-H."/>
        </authorList>
    </citation>
    <scope>NUCLEOTIDE SEQUENCE [LARGE SCALE GENOMIC DNA]</scope>
    <source>
        <strain evidence="6 7">KACC 18501</strain>
    </source>
</reference>
<keyword evidence="7" id="KW-1185">Reference proteome</keyword>
<dbReference type="InterPro" id="IPR051455">
    <property type="entry name" value="Bact_solute-bind_prot3"/>
</dbReference>
<evidence type="ECO:0000256" key="3">
    <source>
        <dbReference type="ARBA" id="ARBA00022729"/>
    </source>
</evidence>
<feature type="chain" id="PRO_5046787989" evidence="4">
    <location>
        <begin position="25"/>
        <end position="297"/>
    </location>
</feature>
<organism evidence="6 7">
    <name type="scientific">Variovorax humicola</name>
    <dbReference type="NCBI Taxonomy" id="1769758"/>
    <lineage>
        <taxon>Bacteria</taxon>
        <taxon>Pseudomonadati</taxon>
        <taxon>Pseudomonadota</taxon>
        <taxon>Betaproteobacteria</taxon>
        <taxon>Burkholderiales</taxon>
        <taxon>Comamonadaceae</taxon>
        <taxon>Variovorax</taxon>
    </lineage>
</organism>
<feature type="domain" description="Solute-binding protein family 3/N-terminal" evidence="5">
    <location>
        <begin position="36"/>
        <end position="268"/>
    </location>
</feature>
<dbReference type="SMART" id="SM00062">
    <property type="entry name" value="PBPb"/>
    <property type="match status" value="1"/>
</dbReference>
<evidence type="ECO:0000256" key="1">
    <source>
        <dbReference type="ARBA" id="ARBA00010333"/>
    </source>
</evidence>
<dbReference type="RefSeq" id="WP_340363049.1">
    <property type="nucleotide sequence ID" value="NZ_JBBKZV010000003.1"/>
</dbReference>
<dbReference type="PANTHER" id="PTHR30085">
    <property type="entry name" value="AMINO ACID ABC TRANSPORTER PERMEASE"/>
    <property type="match status" value="1"/>
</dbReference>
<evidence type="ECO:0000256" key="2">
    <source>
        <dbReference type="ARBA" id="ARBA00022448"/>
    </source>
</evidence>
<evidence type="ECO:0000313" key="7">
    <source>
        <dbReference type="Proteomes" id="UP001363010"/>
    </source>
</evidence>
<dbReference type="Gene3D" id="3.40.190.10">
    <property type="entry name" value="Periplasmic binding protein-like II"/>
    <property type="match status" value="2"/>
</dbReference>
<dbReference type="Pfam" id="PF00497">
    <property type="entry name" value="SBP_bac_3"/>
    <property type="match status" value="1"/>
</dbReference>
<comment type="similarity">
    <text evidence="1">Belongs to the bacterial solute-binding protein 3 family.</text>
</comment>
<proteinExistence type="inferred from homology"/>
<evidence type="ECO:0000259" key="5">
    <source>
        <dbReference type="SMART" id="SM00062"/>
    </source>
</evidence>
<evidence type="ECO:0000313" key="6">
    <source>
        <dbReference type="EMBL" id="MEJ8822004.1"/>
    </source>
</evidence>
<dbReference type="CDD" id="cd13688">
    <property type="entry name" value="PBP2_GltI_DEBP"/>
    <property type="match status" value="1"/>
</dbReference>
<comment type="caution">
    <text evidence="6">The sequence shown here is derived from an EMBL/GenBank/DDBJ whole genome shotgun (WGS) entry which is preliminary data.</text>
</comment>
<dbReference type="Proteomes" id="UP001363010">
    <property type="component" value="Unassembled WGS sequence"/>
</dbReference>
<dbReference type="EMBL" id="JBBKZV010000003">
    <property type="protein sequence ID" value="MEJ8822004.1"/>
    <property type="molecule type" value="Genomic_DNA"/>
</dbReference>
<dbReference type="SUPFAM" id="SSF53850">
    <property type="entry name" value="Periplasmic binding protein-like II"/>
    <property type="match status" value="1"/>
</dbReference>
<gene>
    <name evidence="6" type="ORF">WKW80_08130</name>
</gene>
<keyword evidence="2" id="KW-0813">Transport</keyword>